<dbReference type="AlphaFoldDB" id="A0A6P6TTC2"/>
<gene>
    <name evidence="5" type="primary">LOC113703888</name>
</gene>
<dbReference type="GeneID" id="113703888"/>
<proteinExistence type="predicted"/>
<keyword evidence="2" id="KW-0539">Nucleus</keyword>
<evidence type="ECO:0000256" key="2">
    <source>
        <dbReference type="ARBA" id="ARBA00023242"/>
    </source>
</evidence>
<keyword evidence="4" id="KW-1185">Reference proteome</keyword>
<feature type="region of interest" description="Disordered" evidence="3">
    <location>
        <begin position="68"/>
        <end position="99"/>
    </location>
</feature>
<dbReference type="Proteomes" id="UP001652660">
    <property type="component" value="Chromosome 8e"/>
</dbReference>
<evidence type="ECO:0000256" key="3">
    <source>
        <dbReference type="SAM" id="MobiDB-lite"/>
    </source>
</evidence>
<evidence type="ECO:0000256" key="1">
    <source>
        <dbReference type="ARBA" id="ARBA00004123"/>
    </source>
</evidence>
<sequence>MVLGEKGSLSLMNKGGVKSSAYVHGMSCISTIDSPEICNEDGRCLVEEKVVGKETKREDFEAMKTCCSSSSTSSIGKNSDVSGRSVENPGDSAEVQSSYKGPLDAMEALEEVLPIRRGISSFYNGKSKSFASLADAASSTSSIKDIGKPENAYIRKRRNQLACSLAWDSNKSRSSPLRSNSGGVSKRVINSGRTSLALAVTMSSSGIYHAKNENASPGPKDMISASPPSLLGACHHSQFRDYHLHNGSSLAAPLPRQNFSAWRSLSLADLQQCVSITAACTSSSTSRLDIKPSKT</sequence>
<dbReference type="GO" id="GO:0006950">
    <property type="term" value="P:response to stress"/>
    <property type="evidence" value="ECO:0007669"/>
    <property type="project" value="UniProtKB-ARBA"/>
</dbReference>
<dbReference type="GO" id="GO:0005634">
    <property type="term" value="C:nucleus"/>
    <property type="evidence" value="ECO:0007669"/>
    <property type="project" value="UniProtKB-SubCell"/>
</dbReference>
<dbReference type="PANTHER" id="PTHR33172:SF37">
    <property type="entry name" value="PROTEIN OXIDATIVE STRESS 3 LIKE 1"/>
    <property type="match status" value="1"/>
</dbReference>
<evidence type="ECO:0000313" key="4">
    <source>
        <dbReference type="Proteomes" id="UP001652660"/>
    </source>
</evidence>
<evidence type="ECO:0000313" key="5">
    <source>
        <dbReference type="RefSeq" id="XP_027081192.1"/>
    </source>
</evidence>
<dbReference type="PANTHER" id="PTHR33172">
    <property type="entry name" value="OS08G0516900 PROTEIN"/>
    <property type="match status" value="1"/>
</dbReference>
<comment type="subcellular location">
    <subcellularLocation>
        <location evidence="1">Nucleus</location>
    </subcellularLocation>
</comment>
<accession>A0A6P6TTC2</accession>
<protein>
    <submittedName>
        <fullName evidence="5">Protein OXIDATIVE STRESS 3 LIKE 1</fullName>
    </submittedName>
</protein>
<reference evidence="4" key="1">
    <citation type="journal article" date="2025" name="Foods">
        <title>Unveiling the Microbial Signatures of Arabica Coffee Cherries: Insights into Ripeness Specific Diversity, Functional Traits, and Implications for Quality and Safety.</title>
        <authorList>
            <consortium name="RefSeq"/>
            <person name="Tenea G.N."/>
            <person name="Cifuentes V."/>
            <person name="Reyes P."/>
            <person name="Cevallos-Vallejos M."/>
        </authorList>
    </citation>
    <scope>NUCLEOTIDE SEQUENCE [LARGE SCALE GENOMIC DNA]</scope>
</reference>
<dbReference type="RefSeq" id="XP_027081192.1">
    <property type="nucleotide sequence ID" value="XM_027225391.2"/>
</dbReference>
<dbReference type="InterPro" id="IPR051992">
    <property type="entry name" value="OxStress_Response_Reg"/>
</dbReference>
<dbReference type="OrthoDB" id="691484at2759"/>
<organism evidence="4 5">
    <name type="scientific">Coffea arabica</name>
    <name type="common">Arabian coffee</name>
    <dbReference type="NCBI Taxonomy" id="13443"/>
    <lineage>
        <taxon>Eukaryota</taxon>
        <taxon>Viridiplantae</taxon>
        <taxon>Streptophyta</taxon>
        <taxon>Embryophyta</taxon>
        <taxon>Tracheophyta</taxon>
        <taxon>Spermatophyta</taxon>
        <taxon>Magnoliopsida</taxon>
        <taxon>eudicotyledons</taxon>
        <taxon>Gunneridae</taxon>
        <taxon>Pentapetalae</taxon>
        <taxon>asterids</taxon>
        <taxon>lamiids</taxon>
        <taxon>Gentianales</taxon>
        <taxon>Rubiaceae</taxon>
        <taxon>Ixoroideae</taxon>
        <taxon>Gardenieae complex</taxon>
        <taxon>Bertiereae - Coffeeae clade</taxon>
        <taxon>Coffeeae</taxon>
        <taxon>Coffea</taxon>
    </lineage>
</organism>
<reference evidence="5" key="2">
    <citation type="submission" date="2025-08" db="UniProtKB">
        <authorList>
            <consortium name="RefSeq"/>
        </authorList>
    </citation>
    <scope>IDENTIFICATION</scope>
    <source>
        <tissue evidence="5">Leaves</tissue>
    </source>
</reference>
<name>A0A6P6TTC2_COFAR</name>